<evidence type="ECO:0000313" key="12">
    <source>
        <dbReference type="Proteomes" id="UP000038040"/>
    </source>
</evidence>
<dbReference type="PANTHER" id="PTHR11003">
    <property type="entry name" value="POTASSIUM CHANNEL, SUBFAMILY K"/>
    <property type="match status" value="1"/>
</dbReference>
<evidence type="ECO:0000256" key="7">
    <source>
        <dbReference type="ARBA" id="ARBA00023303"/>
    </source>
</evidence>
<evidence type="ECO:0000256" key="2">
    <source>
        <dbReference type="ARBA" id="ARBA00022448"/>
    </source>
</evidence>
<dbReference type="Pfam" id="PF07885">
    <property type="entry name" value="Ion_trans_2"/>
    <property type="match status" value="2"/>
</dbReference>
<dbReference type="WBParaSite" id="DME_0000962401-mRNA-1">
    <property type="protein sequence ID" value="DME_0000962401-mRNA-1"/>
    <property type="gene ID" value="DME_0000962401"/>
</dbReference>
<evidence type="ECO:0000256" key="4">
    <source>
        <dbReference type="ARBA" id="ARBA00022989"/>
    </source>
</evidence>
<dbReference type="PANTHER" id="PTHR11003:SF288">
    <property type="entry name" value="POTASSIUM CHANNEL DOMAIN-CONTAINING PROTEIN"/>
    <property type="match status" value="1"/>
</dbReference>
<proteinExistence type="inferred from homology"/>
<evidence type="ECO:0000256" key="9">
    <source>
        <dbReference type="SAM" id="Phobius"/>
    </source>
</evidence>
<keyword evidence="7 8" id="KW-0407">Ion channel</keyword>
<feature type="transmembrane region" description="Helical" evidence="9">
    <location>
        <begin position="78"/>
        <end position="97"/>
    </location>
</feature>
<keyword evidence="4 9" id="KW-1133">Transmembrane helix</keyword>
<dbReference type="GO" id="GO:0030322">
    <property type="term" value="P:stabilization of membrane potential"/>
    <property type="evidence" value="ECO:0007669"/>
    <property type="project" value="TreeGrafter"/>
</dbReference>
<evidence type="ECO:0000256" key="8">
    <source>
        <dbReference type="RuleBase" id="RU003857"/>
    </source>
</evidence>
<evidence type="ECO:0000313" key="14">
    <source>
        <dbReference type="WBParaSite" id="DME_0000962401-mRNA-1"/>
    </source>
</evidence>
<keyword evidence="3 8" id="KW-0812">Transmembrane</keyword>
<evidence type="ECO:0000256" key="1">
    <source>
        <dbReference type="ARBA" id="ARBA00004141"/>
    </source>
</evidence>
<reference evidence="14" key="1">
    <citation type="submission" date="2017-02" db="UniProtKB">
        <authorList>
            <consortium name="WormBaseParasite"/>
        </authorList>
    </citation>
    <scope>IDENTIFICATION</scope>
</reference>
<dbReference type="GO" id="GO:0015271">
    <property type="term" value="F:outward rectifier potassium channel activity"/>
    <property type="evidence" value="ECO:0007669"/>
    <property type="project" value="TreeGrafter"/>
</dbReference>
<dbReference type="OrthoDB" id="297496at2759"/>
<dbReference type="STRING" id="318479.A0A0N4UNW3"/>
<name>A0A0N4UNW3_DRAME</name>
<keyword evidence="2 8" id="KW-0813">Transport</keyword>
<feature type="domain" description="Potassium channel" evidence="10">
    <location>
        <begin position="84"/>
        <end position="151"/>
    </location>
</feature>
<dbReference type="AlphaFoldDB" id="A0A0N4UNW3"/>
<feature type="transmembrane region" description="Helical" evidence="9">
    <location>
        <begin position="104"/>
        <end position="121"/>
    </location>
</feature>
<dbReference type="EMBL" id="UYYG01001238">
    <property type="protein sequence ID" value="VDN60736.1"/>
    <property type="molecule type" value="Genomic_DNA"/>
</dbReference>
<evidence type="ECO:0000256" key="3">
    <source>
        <dbReference type="ARBA" id="ARBA00022692"/>
    </source>
</evidence>
<feature type="transmembrane region" description="Helical" evidence="9">
    <location>
        <begin position="127"/>
        <end position="151"/>
    </location>
</feature>
<keyword evidence="6 9" id="KW-0472">Membrane</keyword>
<evidence type="ECO:0000259" key="10">
    <source>
        <dbReference type="Pfam" id="PF07885"/>
    </source>
</evidence>
<evidence type="ECO:0000256" key="5">
    <source>
        <dbReference type="ARBA" id="ARBA00023065"/>
    </source>
</evidence>
<dbReference type="GO" id="GO:0005886">
    <property type="term" value="C:plasma membrane"/>
    <property type="evidence" value="ECO:0007669"/>
    <property type="project" value="TreeGrafter"/>
</dbReference>
<reference evidence="11 13" key="2">
    <citation type="submission" date="2018-11" db="EMBL/GenBank/DDBJ databases">
        <authorList>
            <consortium name="Pathogen Informatics"/>
        </authorList>
    </citation>
    <scope>NUCLEOTIDE SEQUENCE [LARGE SCALE GENOMIC DNA]</scope>
</reference>
<organism evidence="12 14">
    <name type="scientific">Dracunculus medinensis</name>
    <name type="common">Guinea worm</name>
    <dbReference type="NCBI Taxonomy" id="318479"/>
    <lineage>
        <taxon>Eukaryota</taxon>
        <taxon>Metazoa</taxon>
        <taxon>Ecdysozoa</taxon>
        <taxon>Nematoda</taxon>
        <taxon>Chromadorea</taxon>
        <taxon>Rhabditida</taxon>
        <taxon>Spirurina</taxon>
        <taxon>Dracunculoidea</taxon>
        <taxon>Dracunculidae</taxon>
        <taxon>Dracunculus</taxon>
    </lineage>
</organism>
<dbReference type="Proteomes" id="UP000274756">
    <property type="component" value="Unassembled WGS sequence"/>
</dbReference>
<keyword evidence="13" id="KW-1185">Reference proteome</keyword>
<dbReference type="GO" id="GO:0022841">
    <property type="term" value="F:potassium ion leak channel activity"/>
    <property type="evidence" value="ECO:0007669"/>
    <property type="project" value="TreeGrafter"/>
</dbReference>
<dbReference type="SUPFAM" id="SSF81324">
    <property type="entry name" value="Voltage-gated potassium channels"/>
    <property type="match status" value="2"/>
</dbReference>
<dbReference type="InterPro" id="IPR013099">
    <property type="entry name" value="K_chnl_dom"/>
</dbReference>
<evidence type="ECO:0000313" key="11">
    <source>
        <dbReference type="EMBL" id="VDN60736.1"/>
    </source>
</evidence>
<accession>A0A0N4UNW3</accession>
<evidence type="ECO:0000256" key="6">
    <source>
        <dbReference type="ARBA" id="ARBA00023136"/>
    </source>
</evidence>
<comment type="similarity">
    <text evidence="8">Belongs to the two pore domain potassium channel (TC 1.A.1.8) family.</text>
</comment>
<comment type="subcellular location">
    <subcellularLocation>
        <location evidence="1">Membrane</location>
        <topology evidence="1">Multi-pass membrane protein</topology>
    </subcellularLocation>
</comment>
<protein>
    <submittedName>
        <fullName evidence="14">Ion_trans_2 domain-containing protein</fullName>
    </submittedName>
</protein>
<sequence length="211" mass="23563">MHYGAAEDRWTIPSSLLLAATTVIPVGYGFITPTTRFGRIIVIIYGLIGAPLVLFTITDIGKFMSNYMLKVFSESVSSVFALFFLCAYLLLGALFFAIASQIPYLDALYFSIISVFTIGFGDMNPPVSVFSIIIFIILGVILVTITVEFVGADAIHRIHYMGRYVGKARNIADRIYQVSCFTVYKLIIRDVRFQIIDEFYCIFLSSFGSIS</sequence>
<gene>
    <name evidence="11" type="ORF">DME_LOCUS10709</name>
</gene>
<dbReference type="InterPro" id="IPR003280">
    <property type="entry name" value="2pore_dom_K_chnl"/>
</dbReference>
<feature type="transmembrane region" description="Helical" evidence="9">
    <location>
        <begin position="38"/>
        <end position="58"/>
    </location>
</feature>
<dbReference type="Gene3D" id="1.10.287.70">
    <property type="match status" value="1"/>
</dbReference>
<dbReference type="PRINTS" id="PR01333">
    <property type="entry name" value="2POREKCHANEL"/>
</dbReference>
<keyword evidence="5 8" id="KW-0406">Ion transport</keyword>
<feature type="domain" description="Potassium channel" evidence="10">
    <location>
        <begin position="9"/>
        <end position="65"/>
    </location>
</feature>
<evidence type="ECO:0000313" key="13">
    <source>
        <dbReference type="Proteomes" id="UP000274756"/>
    </source>
</evidence>
<dbReference type="Proteomes" id="UP000038040">
    <property type="component" value="Unplaced"/>
</dbReference>
<feature type="transmembrane region" description="Helical" evidence="9">
    <location>
        <begin position="12"/>
        <end position="31"/>
    </location>
</feature>